<gene>
    <name evidence="1" type="ORF">ABA45_17890</name>
</gene>
<sequence length="230" mass="25503">MFSSVAFSQSEETAPHLPRFSEMTSTSDGWEPLEFPNIDQHSNYQLLVEDGVQVVKADTAGSASGLIARINVQPQDSLILRWRWKVSNVFAKGDARSKNGDDYPARIYVAFEFQPDNAGFFERAKRKAVEVMFGEALPGNAINYIWANQLPIGEWVSNPYTDKTRMLAVTSGAEKTGEWVSVERDITADYRKAFGEEPPAIIGIAIMSDSDNTGEQASAWYGDIQLVKAP</sequence>
<reference evidence="1 2" key="1">
    <citation type="submission" date="2015-05" db="EMBL/GenBank/DDBJ databases">
        <title>Complete genome of Marinobacter psychrophilus strain 20041T isolated from sea-ice of the Canadian Basin.</title>
        <authorList>
            <person name="Song L."/>
            <person name="Ren L."/>
            <person name="Yu Y."/>
            <person name="Wang X."/>
        </authorList>
    </citation>
    <scope>NUCLEOTIDE SEQUENCE [LARGE SCALE GENOMIC DNA]</scope>
    <source>
        <strain evidence="1 2">20041</strain>
    </source>
</reference>
<dbReference type="RefSeq" id="WP_048388440.1">
    <property type="nucleotide sequence ID" value="NZ_CP011494.1"/>
</dbReference>
<name>A0A0H4I8L9_9GAMM</name>
<protein>
    <recommendedName>
        <fullName evidence="3">DUF3047 domain-containing protein</fullName>
    </recommendedName>
</protein>
<evidence type="ECO:0008006" key="3">
    <source>
        <dbReference type="Google" id="ProtNLM"/>
    </source>
</evidence>
<dbReference type="EMBL" id="CP011494">
    <property type="protein sequence ID" value="AKO54080.1"/>
    <property type="molecule type" value="Genomic_DNA"/>
</dbReference>
<organism evidence="1 2">
    <name type="scientific">Marinobacter psychrophilus</name>
    <dbReference type="NCBI Taxonomy" id="330734"/>
    <lineage>
        <taxon>Bacteria</taxon>
        <taxon>Pseudomonadati</taxon>
        <taxon>Pseudomonadota</taxon>
        <taxon>Gammaproteobacteria</taxon>
        <taxon>Pseudomonadales</taxon>
        <taxon>Marinobacteraceae</taxon>
        <taxon>Marinobacter</taxon>
    </lineage>
</organism>
<proteinExistence type="predicted"/>
<dbReference type="AlphaFoldDB" id="A0A0H4I8L9"/>
<accession>A0A0H4I8L9</accession>
<keyword evidence="2" id="KW-1185">Reference proteome</keyword>
<evidence type="ECO:0000313" key="1">
    <source>
        <dbReference type="EMBL" id="AKO54080.1"/>
    </source>
</evidence>
<dbReference type="InterPro" id="IPR021409">
    <property type="entry name" value="DUF3047"/>
</dbReference>
<dbReference type="Pfam" id="PF11249">
    <property type="entry name" value="DUF3047"/>
    <property type="match status" value="1"/>
</dbReference>
<dbReference type="Proteomes" id="UP000036406">
    <property type="component" value="Chromosome"/>
</dbReference>
<dbReference type="PATRIC" id="fig|330734.3.peg.3764"/>
<evidence type="ECO:0000313" key="2">
    <source>
        <dbReference type="Proteomes" id="UP000036406"/>
    </source>
</evidence>
<dbReference type="KEGG" id="mpq:ABA45_17890"/>